<dbReference type="InterPro" id="IPR004130">
    <property type="entry name" value="Gpn"/>
</dbReference>
<sequence>MVVFGQFVLGPPGAGKSTYCTGMQQLLGALKRPRTLINLDPANDDLPYDCDIDIRELVSVEDVMSELDLGPNGALLYAMEYIEVNIDWLITRIRQVTADTAIPYVFFDSPGQVPRPTEATKEQKALSRTLLLDSSWCGRAIRAHGAAEGQSSSSWRRARARKLQRKKEEEERLRKEREEHRKFMQEFEAWRVKDLEARNKREKEWYSMREAAKIEAKQRALEQQEQEERKKAKKKAKEKEEAKKKKEEKQAKKDKKEQEELERRNKIAEAAAARRERGVGSGKVSDAEAELAKLIQEAKQGVAEPPKADPPPAKQPGMIADGIIVLDEDELMPSTTTSVSCFTSFQDLFDLGLMARVELYTHNDVMTKITQQLTKALDLRLVAVHLIDSTLCVDVYRYISAVMLSLSAMMQLELPHINVLSKIDMVMDHTDDLTFSLDYYAGVSDLSQLLWTLQTNKKPTQLLGSDPFLMTCLRFMGTHPELERATTIIGCKAMMTVSISYL</sequence>
<comment type="similarity">
    <text evidence="1">Belongs to the GPN-loop GTPase family.</text>
</comment>
<dbReference type="Proteomes" id="UP000186817">
    <property type="component" value="Unassembled WGS sequence"/>
</dbReference>
<dbReference type="EMBL" id="LSRX01000190">
    <property type="protein sequence ID" value="OLQ05268.1"/>
    <property type="molecule type" value="Genomic_DNA"/>
</dbReference>
<evidence type="ECO:0000256" key="1">
    <source>
        <dbReference type="ARBA" id="ARBA00005290"/>
    </source>
</evidence>
<evidence type="ECO:0000256" key="4">
    <source>
        <dbReference type="ARBA" id="ARBA00023134"/>
    </source>
</evidence>
<keyword evidence="2" id="KW-0547">Nucleotide-binding</keyword>
<dbReference type="Pfam" id="PF03029">
    <property type="entry name" value="ATP_bind_1"/>
    <property type="match status" value="2"/>
</dbReference>
<feature type="compositionally biased region" description="Basic and acidic residues" evidence="5">
    <location>
        <begin position="166"/>
        <end position="178"/>
    </location>
</feature>
<feature type="region of interest" description="Disordered" evidence="5">
    <location>
        <begin position="221"/>
        <end position="263"/>
    </location>
</feature>
<dbReference type="OrthoDB" id="424233at2759"/>
<keyword evidence="3" id="KW-0378">Hydrolase</keyword>
<dbReference type="SUPFAM" id="SSF52540">
    <property type="entry name" value="P-loop containing nucleoside triphosphate hydrolases"/>
    <property type="match status" value="2"/>
</dbReference>
<evidence type="ECO:0000256" key="2">
    <source>
        <dbReference type="ARBA" id="ARBA00022741"/>
    </source>
</evidence>
<feature type="compositionally biased region" description="Basic residues" evidence="5">
    <location>
        <begin position="156"/>
        <end position="165"/>
    </location>
</feature>
<proteinExistence type="inferred from homology"/>
<evidence type="ECO:0000256" key="3">
    <source>
        <dbReference type="ARBA" id="ARBA00022801"/>
    </source>
</evidence>
<feature type="region of interest" description="Disordered" evidence="5">
    <location>
        <begin position="147"/>
        <end position="178"/>
    </location>
</feature>
<reference evidence="6 7" key="1">
    <citation type="submission" date="2016-02" db="EMBL/GenBank/DDBJ databases">
        <title>Genome analysis of coral dinoflagellate symbionts highlights evolutionary adaptations to a symbiotic lifestyle.</title>
        <authorList>
            <person name="Aranda M."/>
            <person name="Li Y."/>
            <person name="Liew Y.J."/>
            <person name="Baumgarten S."/>
            <person name="Simakov O."/>
            <person name="Wilson M."/>
            <person name="Piel J."/>
            <person name="Ashoor H."/>
            <person name="Bougouffa S."/>
            <person name="Bajic V.B."/>
            <person name="Ryu T."/>
            <person name="Ravasi T."/>
            <person name="Bayer T."/>
            <person name="Micklem G."/>
            <person name="Kim H."/>
            <person name="Bhak J."/>
            <person name="Lajeunesse T.C."/>
            <person name="Voolstra C.R."/>
        </authorList>
    </citation>
    <scope>NUCLEOTIDE SEQUENCE [LARGE SCALE GENOMIC DNA]</scope>
    <source>
        <strain evidence="6 7">CCMP2467</strain>
    </source>
</reference>
<gene>
    <name evidence="6" type="primary">Gpn2</name>
    <name evidence="6" type="ORF">AK812_SmicGene11585</name>
</gene>
<evidence type="ECO:0000256" key="5">
    <source>
        <dbReference type="SAM" id="MobiDB-lite"/>
    </source>
</evidence>
<name>A0A1Q9ECY8_SYMMI</name>
<dbReference type="AlphaFoldDB" id="A0A1Q9ECY8"/>
<accession>A0A1Q9ECY8</accession>
<dbReference type="PANTHER" id="PTHR21231">
    <property type="entry name" value="XPA-BINDING PROTEIN 1-RELATED"/>
    <property type="match status" value="1"/>
</dbReference>
<comment type="caution">
    <text evidence="6">The sequence shown here is derived from an EMBL/GenBank/DDBJ whole genome shotgun (WGS) entry which is preliminary data.</text>
</comment>
<organism evidence="6 7">
    <name type="scientific">Symbiodinium microadriaticum</name>
    <name type="common">Dinoflagellate</name>
    <name type="synonym">Zooxanthella microadriatica</name>
    <dbReference type="NCBI Taxonomy" id="2951"/>
    <lineage>
        <taxon>Eukaryota</taxon>
        <taxon>Sar</taxon>
        <taxon>Alveolata</taxon>
        <taxon>Dinophyceae</taxon>
        <taxon>Suessiales</taxon>
        <taxon>Symbiodiniaceae</taxon>
        <taxon>Symbiodinium</taxon>
    </lineage>
</organism>
<feature type="compositionally biased region" description="Basic and acidic residues" evidence="5">
    <location>
        <begin position="237"/>
        <end position="263"/>
    </location>
</feature>
<dbReference type="GO" id="GO:0005737">
    <property type="term" value="C:cytoplasm"/>
    <property type="evidence" value="ECO:0007669"/>
    <property type="project" value="TreeGrafter"/>
</dbReference>
<evidence type="ECO:0000313" key="6">
    <source>
        <dbReference type="EMBL" id="OLQ05268.1"/>
    </source>
</evidence>
<dbReference type="GO" id="GO:0003924">
    <property type="term" value="F:GTPase activity"/>
    <property type="evidence" value="ECO:0007669"/>
    <property type="project" value="TreeGrafter"/>
</dbReference>
<feature type="compositionally biased region" description="Basic and acidic residues" evidence="5">
    <location>
        <begin position="221"/>
        <end position="230"/>
    </location>
</feature>
<dbReference type="Gene3D" id="3.40.50.300">
    <property type="entry name" value="P-loop containing nucleotide triphosphate hydrolases"/>
    <property type="match status" value="2"/>
</dbReference>
<keyword evidence="7" id="KW-1185">Reference proteome</keyword>
<dbReference type="PANTHER" id="PTHR21231:SF3">
    <property type="entry name" value="GPN-LOOP GTPASE 2"/>
    <property type="match status" value="1"/>
</dbReference>
<dbReference type="GO" id="GO:0005525">
    <property type="term" value="F:GTP binding"/>
    <property type="evidence" value="ECO:0007669"/>
    <property type="project" value="UniProtKB-KW"/>
</dbReference>
<keyword evidence="4" id="KW-0342">GTP-binding</keyword>
<dbReference type="InterPro" id="IPR027417">
    <property type="entry name" value="P-loop_NTPase"/>
</dbReference>
<protein>
    <submittedName>
        <fullName evidence="6">GPN-loop GTPase 2</fullName>
    </submittedName>
</protein>
<evidence type="ECO:0000313" key="7">
    <source>
        <dbReference type="Proteomes" id="UP000186817"/>
    </source>
</evidence>